<dbReference type="InterPro" id="IPR012677">
    <property type="entry name" value="Nucleotide-bd_a/b_plait_sf"/>
</dbReference>
<feature type="region of interest" description="Disordered" evidence="2">
    <location>
        <begin position="228"/>
        <end position="301"/>
    </location>
</feature>
<dbReference type="InterPro" id="IPR050441">
    <property type="entry name" value="RBM"/>
</dbReference>
<dbReference type="Proteomes" id="UP000245207">
    <property type="component" value="Unassembled WGS sequence"/>
</dbReference>
<evidence type="ECO:0000313" key="4">
    <source>
        <dbReference type="EMBL" id="PWA99402.1"/>
    </source>
</evidence>
<dbReference type="AlphaFoldDB" id="A0A2U1QN40"/>
<feature type="domain" description="RRM" evidence="3">
    <location>
        <begin position="177"/>
        <end position="229"/>
    </location>
</feature>
<dbReference type="GO" id="GO:0003723">
    <property type="term" value="F:RNA binding"/>
    <property type="evidence" value="ECO:0007669"/>
    <property type="project" value="UniProtKB-UniRule"/>
</dbReference>
<accession>A0A2U1QN40</accession>
<dbReference type="EMBL" id="PKPP01000021">
    <property type="protein sequence ID" value="PWA99402.1"/>
    <property type="molecule type" value="Genomic_DNA"/>
</dbReference>
<feature type="compositionally biased region" description="Basic and acidic residues" evidence="2">
    <location>
        <begin position="292"/>
        <end position="301"/>
    </location>
</feature>
<keyword evidence="1" id="KW-0694">RNA-binding</keyword>
<dbReference type="SUPFAM" id="SSF54928">
    <property type="entry name" value="RNA-binding domain, RBD"/>
    <property type="match status" value="1"/>
</dbReference>
<comment type="caution">
    <text evidence="4">The sequence shown here is derived from an EMBL/GenBank/DDBJ whole genome shotgun (WGS) entry which is preliminary data.</text>
</comment>
<evidence type="ECO:0000256" key="1">
    <source>
        <dbReference type="PROSITE-ProRule" id="PRU00176"/>
    </source>
</evidence>
<dbReference type="Gene3D" id="3.30.70.330">
    <property type="match status" value="1"/>
</dbReference>
<dbReference type="InterPro" id="IPR000504">
    <property type="entry name" value="RRM_dom"/>
</dbReference>
<dbReference type="STRING" id="35608.A0A2U1QN40"/>
<proteinExistence type="predicted"/>
<evidence type="ECO:0000313" key="5">
    <source>
        <dbReference type="Proteomes" id="UP000245207"/>
    </source>
</evidence>
<protein>
    <recommendedName>
        <fullName evidence="3">RRM domain-containing protein</fullName>
    </recommendedName>
</protein>
<dbReference type="InterPro" id="IPR035979">
    <property type="entry name" value="RBD_domain_sf"/>
</dbReference>
<feature type="compositionally biased region" description="Basic and acidic residues" evidence="2">
    <location>
        <begin position="119"/>
        <end position="140"/>
    </location>
</feature>
<feature type="region of interest" description="Disordered" evidence="2">
    <location>
        <begin position="112"/>
        <end position="140"/>
    </location>
</feature>
<feature type="compositionally biased region" description="Basic and acidic residues" evidence="2">
    <location>
        <begin position="239"/>
        <end position="262"/>
    </location>
</feature>
<dbReference type="PANTHER" id="PTHR48034">
    <property type="entry name" value="TRANSFORMER-2 SEX-DETERMINING PROTEIN-RELATED"/>
    <property type="match status" value="1"/>
</dbReference>
<dbReference type="OrthoDB" id="6159137at2759"/>
<dbReference type="Pfam" id="PF00076">
    <property type="entry name" value="RRM_1"/>
    <property type="match status" value="1"/>
</dbReference>
<organism evidence="4 5">
    <name type="scientific">Artemisia annua</name>
    <name type="common">Sweet wormwood</name>
    <dbReference type="NCBI Taxonomy" id="35608"/>
    <lineage>
        <taxon>Eukaryota</taxon>
        <taxon>Viridiplantae</taxon>
        <taxon>Streptophyta</taxon>
        <taxon>Embryophyta</taxon>
        <taxon>Tracheophyta</taxon>
        <taxon>Spermatophyta</taxon>
        <taxon>Magnoliopsida</taxon>
        <taxon>eudicotyledons</taxon>
        <taxon>Gunneridae</taxon>
        <taxon>Pentapetalae</taxon>
        <taxon>asterids</taxon>
        <taxon>campanulids</taxon>
        <taxon>Asterales</taxon>
        <taxon>Asteraceae</taxon>
        <taxon>Asteroideae</taxon>
        <taxon>Anthemideae</taxon>
        <taxon>Artemisiinae</taxon>
        <taxon>Artemisia</taxon>
    </lineage>
</organism>
<dbReference type="PROSITE" id="PS50102">
    <property type="entry name" value="RRM"/>
    <property type="match status" value="1"/>
</dbReference>
<sequence length="301" mass="34110">MTFSEPGRFRWSKEDLTVIMKEHRDITLAGPFEYMAVLPKDWKPICEAARLATIRKQKLSKEEEENLETRTVKACKKLKYNGAHARAALNIGTLNRLRYSIYGDDDGLGDGDDDGLGDGDGRGRDMKYGSHDVGRRGPHLEIRERRETHTKTKGVGMQLLWKMARGDGIPLLLVVVVANCSLVLDPHSGISRGFAFVTMETLEDANRCIKNLNQSVLDRRQITVEMVRRKRVSTNTRDTGYRGDCGDRGGDRGRGSGRDDYGYWKSQRRSPPQGGRDYFPPPRRSPSPYRGRGRDYSPPRH</sequence>
<keyword evidence="5" id="KW-1185">Reference proteome</keyword>
<name>A0A2U1QN40_ARTAN</name>
<evidence type="ECO:0000259" key="3">
    <source>
        <dbReference type="PROSITE" id="PS50102"/>
    </source>
</evidence>
<evidence type="ECO:0000256" key="2">
    <source>
        <dbReference type="SAM" id="MobiDB-lite"/>
    </source>
</evidence>
<reference evidence="4 5" key="1">
    <citation type="journal article" date="2018" name="Mol. Plant">
        <title>The genome of Artemisia annua provides insight into the evolution of Asteraceae family and artemisinin biosynthesis.</title>
        <authorList>
            <person name="Shen Q."/>
            <person name="Zhang L."/>
            <person name="Liao Z."/>
            <person name="Wang S."/>
            <person name="Yan T."/>
            <person name="Shi P."/>
            <person name="Liu M."/>
            <person name="Fu X."/>
            <person name="Pan Q."/>
            <person name="Wang Y."/>
            <person name="Lv Z."/>
            <person name="Lu X."/>
            <person name="Zhang F."/>
            <person name="Jiang W."/>
            <person name="Ma Y."/>
            <person name="Chen M."/>
            <person name="Hao X."/>
            <person name="Li L."/>
            <person name="Tang Y."/>
            <person name="Lv G."/>
            <person name="Zhou Y."/>
            <person name="Sun X."/>
            <person name="Brodelius P.E."/>
            <person name="Rose J.K.C."/>
            <person name="Tang K."/>
        </authorList>
    </citation>
    <scope>NUCLEOTIDE SEQUENCE [LARGE SCALE GENOMIC DNA]</scope>
    <source>
        <strain evidence="5">cv. Huhao1</strain>
        <tissue evidence="4">Leaf</tissue>
    </source>
</reference>
<gene>
    <name evidence="4" type="ORF">CTI12_AA008980</name>
</gene>